<evidence type="ECO:0000256" key="3">
    <source>
        <dbReference type="ARBA" id="ARBA00022741"/>
    </source>
</evidence>
<accession>A0ABP0PLC9</accession>
<organism evidence="8 9">
    <name type="scientific">Durusdinium trenchii</name>
    <dbReference type="NCBI Taxonomy" id="1381693"/>
    <lineage>
        <taxon>Eukaryota</taxon>
        <taxon>Sar</taxon>
        <taxon>Alveolata</taxon>
        <taxon>Dinophyceae</taxon>
        <taxon>Suessiales</taxon>
        <taxon>Symbiodiniaceae</taxon>
        <taxon>Durusdinium</taxon>
    </lineage>
</organism>
<evidence type="ECO:0000259" key="7">
    <source>
        <dbReference type="SMART" id="SM00760"/>
    </source>
</evidence>
<evidence type="ECO:0000313" key="9">
    <source>
        <dbReference type="Proteomes" id="UP001642464"/>
    </source>
</evidence>
<evidence type="ECO:0000256" key="6">
    <source>
        <dbReference type="ARBA" id="ARBA00023125"/>
    </source>
</evidence>
<dbReference type="PRINTS" id="PR00051">
    <property type="entry name" value="DNAA"/>
</dbReference>
<dbReference type="Pfam" id="PF08299">
    <property type="entry name" value="Bac_DnaA_C"/>
    <property type="match status" value="1"/>
</dbReference>
<keyword evidence="3" id="KW-0547">Nucleotide-binding</keyword>
<evidence type="ECO:0000256" key="2">
    <source>
        <dbReference type="ARBA" id="ARBA00022705"/>
    </source>
</evidence>
<name>A0ABP0PLC9_9DINO</name>
<dbReference type="InterPro" id="IPR018312">
    <property type="entry name" value="Chromosome_initiator_DnaA_CS"/>
</dbReference>
<keyword evidence="2" id="KW-0235">DNA replication</keyword>
<sequence length="225" mass="25103">EEFFHTFNALYQTNRQIVLSSDAPPEDIPDLEDRLVSRFKWGLVTAVEAPDYETRIAIVQTKARLRRLTLGEGVAEHVAASIDSNIRELEGAITNLQIRASVDGEEIDLDLARKTIAAPERVDVSTSATMQAVLDAAISFYGVKLSDLQAKKKTRSIARPRQVVMYLARKHTRHSLEEIGGYLGGRDHTTVMHGYSKVAELRESDPQFASELDRLESRIVGDQQG</sequence>
<dbReference type="PANTHER" id="PTHR30050:SF2">
    <property type="entry name" value="CHROMOSOMAL REPLICATION INITIATOR PROTEIN DNAA"/>
    <property type="match status" value="1"/>
</dbReference>
<evidence type="ECO:0000256" key="1">
    <source>
        <dbReference type="ARBA" id="ARBA00022490"/>
    </source>
</evidence>
<dbReference type="Proteomes" id="UP001642464">
    <property type="component" value="Unassembled WGS sequence"/>
</dbReference>
<dbReference type="Gene3D" id="1.10.8.60">
    <property type="match status" value="1"/>
</dbReference>
<dbReference type="PANTHER" id="PTHR30050">
    <property type="entry name" value="CHROMOSOMAL REPLICATION INITIATOR PROTEIN DNAA"/>
    <property type="match status" value="1"/>
</dbReference>
<dbReference type="SUPFAM" id="SSF52540">
    <property type="entry name" value="P-loop containing nucleoside triphosphate hydrolases"/>
    <property type="match status" value="1"/>
</dbReference>
<keyword evidence="4" id="KW-0067">ATP-binding</keyword>
<dbReference type="EMBL" id="CAXAMM010036501">
    <property type="protein sequence ID" value="CAK9075844.1"/>
    <property type="molecule type" value="Genomic_DNA"/>
</dbReference>
<protein>
    <submittedName>
        <fullName evidence="8">Chromosomal replication initiator protein DnaA</fullName>
    </submittedName>
</protein>
<dbReference type="Gene3D" id="3.40.50.300">
    <property type="entry name" value="P-loop containing nucleotide triphosphate hydrolases"/>
    <property type="match status" value="1"/>
</dbReference>
<feature type="domain" description="Chromosomal replication initiator DnaA C-terminal" evidence="7">
    <location>
        <begin position="129"/>
        <end position="198"/>
    </location>
</feature>
<evidence type="ECO:0000256" key="4">
    <source>
        <dbReference type="ARBA" id="ARBA00022840"/>
    </source>
</evidence>
<keyword evidence="5" id="KW-0446">Lipid-binding</keyword>
<dbReference type="InterPro" id="IPR013159">
    <property type="entry name" value="DnaA_C"/>
</dbReference>
<reference evidence="8 9" key="1">
    <citation type="submission" date="2024-02" db="EMBL/GenBank/DDBJ databases">
        <authorList>
            <person name="Chen Y."/>
            <person name="Shah S."/>
            <person name="Dougan E. K."/>
            <person name="Thang M."/>
            <person name="Chan C."/>
        </authorList>
    </citation>
    <scope>NUCLEOTIDE SEQUENCE [LARGE SCALE GENOMIC DNA]</scope>
</reference>
<dbReference type="InterPro" id="IPR013317">
    <property type="entry name" value="DnaA_dom"/>
</dbReference>
<dbReference type="InterPro" id="IPR027417">
    <property type="entry name" value="P-loop_NTPase"/>
</dbReference>
<dbReference type="CDD" id="cd06571">
    <property type="entry name" value="Bac_DnaA_C"/>
    <property type="match status" value="1"/>
</dbReference>
<feature type="non-terminal residue" evidence="8">
    <location>
        <position position="1"/>
    </location>
</feature>
<dbReference type="SUPFAM" id="SSF48295">
    <property type="entry name" value="TrpR-like"/>
    <property type="match status" value="1"/>
</dbReference>
<dbReference type="InterPro" id="IPR020591">
    <property type="entry name" value="Chromosome_initiator_DnaA-like"/>
</dbReference>
<evidence type="ECO:0000256" key="5">
    <source>
        <dbReference type="ARBA" id="ARBA00023121"/>
    </source>
</evidence>
<keyword evidence="9" id="KW-1185">Reference proteome</keyword>
<dbReference type="PROSITE" id="PS01008">
    <property type="entry name" value="DNAA"/>
    <property type="match status" value="1"/>
</dbReference>
<dbReference type="InterPro" id="IPR010921">
    <property type="entry name" value="Trp_repressor/repl_initiator"/>
</dbReference>
<dbReference type="Gene3D" id="1.10.1750.10">
    <property type="match status" value="1"/>
</dbReference>
<comment type="caution">
    <text evidence="8">The sequence shown here is derived from an EMBL/GenBank/DDBJ whole genome shotgun (WGS) entry which is preliminary data.</text>
</comment>
<dbReference type="SMART" id="SM00760">
    <property type="entry name" value="Bac_DnaA_C"/>
    <property type="match status" value="1"/>
</dbReference>
<proteinExistence type="predicted"/>
<dbReference type="Pfam" id="PF00308">
    <property type="entry name" value="Bac_DnaA"/>
    <property type="match status" value="1"/>
</dbReference>
<keyword evidence="6" id="KW-0238">DNA-binding</keyword>
<keyword evidence="1" id="KW-0963">Cytoplasm</keyword>
<evidence type="ECO:0000313" key="8">
    <source>
        <dbReference type="EMBL" id="CAK9075844.1"/>
    </source>
</evidence>
<gene>
    <name evidence="8" type="ORF">SCF082_LOCUS36665</name>
</gene>